<dbReference type="SUPFAM" id="SSF57184">
    <property type="entry name" value="Growth factor receptor domain"/>
    <property type="match status" value="1"/>
</dbReference>
<dbReference type="InterPro" id="IPR009030">
    <property type="entry name" value="Growth_fac_rcpt_cys_sf"/>
</dbReference>
<dbReference type="VEuPathDB" id="GiardiaDB:DHA2_152472"/>
<keyword evidence="1" id="KW-0812">Transmembrane</keyword>
<dbReference type="Pfam" id="PF03302">
    <property type="entry name" value="VSP"/>
    <property type="match status" value="2"/>
</dbReference>
<dbReference type="EMBL" id="AHHH01000340">
    <property type="protein sequence ID" value="ESU40068.1"/>
    <property type="molecule type" value="Genomic_DNA"/>
</dbReference>
<dbReference type="SMART" id="SM00261">
    <property type="entry name" value="FU"/>
    <property type="match status" value="3"/>
</dbReference>
<dbReference type="Proteomes" id="UP000018040">
    <property type="component" value="Unassembled WGS sequence"/>
</dbReference>
<dbReference type="InterPro" id="IPR006212">
    <property type="entry name" value="Furin_repeat"/>
</dbReference>
<protein>
    <submittedName>
        <fullName evidence="2">Variant-specific surface protein</fullName>
    </submittedName>
</protein>
<reference evidence="3" key="1">
    <citation type="submission" date="2012-02" db="EMBL/GenBank/DDBJ databases">
        <title>Genome sequencing of Giardia lamblia Genotypes A2 and B isolates (DH and GS) and comparative analysis with the genomes of Genotypes A1 and E (WB and Pig).</title>
        <authorList>
            <person name="Adam R."/>
            <person name="Dahlstrom E."/>
            <person name="Martens C."/>
            <person name="Bruno D."/>
            <person name="Barbian K."/>
            <person name="Porcella S.F."/>
            <person name="Nash T."/>
        </authorList>
    </citation>
    <scope>NUCLEOTIDE SEQUENCE</scope>
    <source>
        <strain evidence="3">GS</strain>
    </source>
</reference>
<evidence type="ECO:0000256" key="1">
    <source>
        <dbReference type="SAM" id="Phobius"/>
    </source>
</evidence>
<dbReference type="InterPro" id="IPR005127">
    <property type="entry name" value="Giardia_VSP"/>
</dbReference>
<dbReference type="Gene3D" id="2.10.220.10">
    <property type="entry name" value="Hormone Receptor, Insulin-like Growth Factor Receptor 1, Chain A, domain 2"/>
    <property type="match status" value="2"/>
</dbReference>
<dbReference type="VEuPathDB" id="GiardiaDB:QR46_4869"/>
<dbReference type="AlphaFoldDB" id="V6TM47"/>
<reference evidence="2 3" key="2">
    <citation type="journal article" date="2013" name="Genome Biol. Evol.">
        <title>Genome sequencing of Giardia lamblia genotypes A2 and B isolates (DH and GS) and comparative analysis with the genomes of genotypes A1 and E (WB and Pig).</title>
        <authorList>
            <person name="Adam R.D."/>
            <person name="Dahlstrom E.W."/>
            <person name="Martens C.A."/>
            <person name="Bruno D.P."/>
            <person name="Barbian K.D."/>
            <person name="Ricklefs S.M."/>
            <person name="Hernandez M.M."/>
            <person name="Narla N.P."/>
            <person name="Patel R.B."/>
            <person name="Porcella S.F."/>
            <person name="Nash T.E."/>
        </authorList>
    </citation>
    <scope>NUCLEOTIDE SEQUENCE [LARGE SCALE GENOMIC DNA]</scope>
    <source>
        <strain evidence="2 3">GS</strain>
    </source>
</reference>
<dbReference type="InterPro" id="IPR052798">
    <property type="entry name" value="Giardia_VSA"/>
</dbReference>
<feature type="non-terminal residue" evidence="2">
    <location>
        <position position="1"/>
    </location>
</feature>
<feature type="transmembrane region" description="Helical" evidence="1">
    <location>
        <begin position="326"/>
        <end position="350"/>
    </location>
</feature>
<sequence>VCTADNAVCSAKSNGVCTTCTGSSFMFKGGCYATANAPGNTMCETTDSAGVCTTAKQGYFVPPAADRDNAHQSVIPCGDDGVVTVKDDKQYKGVANCLTCTAPTSGEANTPKAATCDKCADGYFGDACTKCHESCLTCSDAADENSCTACAEGTHFLGAASGQTGKCISCGDASGATWKGVANCAKCNKPIDQSTPAVCIECAEGYYLRTAADGTTTSCVTNCGEGFFPTTVNNIKKCVSCSETSNGGIADCSACTPIESPTTTVLVTCSACSQGKVSPGGSSCLTACPENSSDQSGTCVCSSGFVPSGDKCTSSSANRSALSTGAIAGISVAAVVVVGGLVGFLCWWFICRGKA</sequence>
<name>V6TM47_GIAIN</name>
<dbReference type="VEuPathDB" id="GiardiaDB:GL50581_3054"/>
<gene>
    <name evidence="2" type="ORF">GSB_155422</name>
</gene>
<dbReference type="PANTHER" id="PTHR23275">
    <property type="entry name" value="CABRIOLET.-RELATED"/>
    <property type="match status" value="1"/>
</dbReference>
<keyword evidence="1" id="KW-1133">Transmembrane helix</keyword>
<accession>V6TM47</accession>
<keyword evidence="1" id="KW-0472">Membrane</keyword>
<dbReference type="OrthoDB" id="8545473at2759"/>
<proteinExistence type="predicted"/>
<organism evidence="2 3">
    <name type="scientific">Giardia intestinalis</name>
    <name type="common">Giardia lamblia</name>
    <dbReference type="NCBI Taxonomy" id="5741"/>
    <lineage>
        <taxon>Eukaryota</taxon>
        <taxon>Metamonada</taxon>
        <taxon>Diplomonadida</taxon>
        <taxon>Hexamitidae</taxon>
        <taxon>Giardiinae</taxon>
        <taxon>Giardia</taxon>
    </lineage>
</organism>
<comment type="caution">
    <text evidence="2">The sequence shown here is derived from an EMBL/GenBank/DDBJ whole genome shotgun (WGS) entry which is preliminary data.</text>
</comment>
<evidence type="ECO:0000313" key="2">
    <source>
        <dbReference type="EMBL" id="ESU40068.1"/>
    </source>
</evidence>
<dbReference type="PANTHER" id="PTHR23275:SF100">
    <property type="entry name" value="EGF-LIKE DOMAIN-CONTAINING PROTEIN"/>
    <property type="match status" value="1"/>
</dbReference>
<evidence type="ECO:0000313" key="3">
    <source>
        <dbReference type="Proteomes" id="UP000018040"/>
    </source>
</evidence>